<reference evidence="4 5" key="1">
    <citation type="submission" date="2024-04" db="EMBL/GenBank/DDBJ databases">
        <title>WGS of bacteria from Torrens River.</title>
        <authorList>
            <person name="Wyrsch E.R."/>
            <person name="Drigo B."/>
        </authorList>
    </citation>
    <scope>NUCLEOTIDE SEQUENCE [LARGE SCALE GENOMIC DNA]</scope>
    <source>
        <strain evidence="4 5">TWI391</strain>
    </source>
</reference>
<dbReference type="PROSITE" id="PS50293">
    <property type="entry name" value="TPR_REGION"/>
    <property type="match status" value="1"/>
</dbReference>
<evidence type="ECO:0000256" key="2">
    <source>
        <dbReference type="ARBA" id="ARBA00022803"/>
    </source>
</evidence>
<evidence type="ECO:0000313" key="4">
    <source>
        <dbReference type="EMBL" id="MEN5376484.1"/>
    </source>
</evidence>
<dbReference type="PROSITE" id="PS50005">
    <property type="entry name" value="TPR"/>
    <property type="match status" value="3"/>
</dbReference>
<protein>
    <submittedName>
        <fullName evidence="4">Tetratricopeptide repeat protein</fullName>
    </submittedName>
</protein>
<organism evidence="4 5">
    <name type="scientific">Sphingobacterium kitahiroshimense</name>
    <dbReference type="NCBI Taxonomy" id="470446"/>
    <lineage>
        <taxon>Bacteria</taxon>
        <taxon>Pseudomonadati</taxon>
        <taxon>Bacteroidota</taxon>
        <taxon>Sphingobacteriia</taxon>
        <taxon>Sphingobacteriales</taxon>
        <taxon>Sphingobacteriaceae</taxon>
        <taxon>Sphingobacterium</taxon>
    </lineage>
</organism>
<feature type="repeat" description="TPR" evidence="3">
    <location>
        <begin position="125"/>
        <end position="158"/>
    </location>
</feature>
<dbReference type="EMBL" id="JBDJNQ010000001">
    <property type="protein sequence ID" value="MEN5376484.1"/>
    <property type="molecule type" value="Genomic_DNA"/>
</dbReference>
<dbReference type="Gene3D" id="1.25.40.10">
    <property type="entry name" value="Tetratricopeptide repeat domain"/>
    <property type="match status" value="4"/>
</dbReference>
<dbReference type="PANTHER" id="PTHR44858:SF1">
    <property type="entry name" value="UDP-N-ACETYLGLUCOSAMINE--PEPTIDE N-ACETYLGLUCOSAMINYLTRANSFERASE SPINDLY-RELATED"/>
    <property type="match status" value="1"/>
</dbReference>
<name>A0ABV0BNV2_9SPHI</name>
<dbReference type="Proteomes" id="UP001409291">
    <property type="component" value="Unassembled WGS sequence"/>
</dbReference>
<dbReference type="InterPro" id="IPR013105">
    <property type="entry name" value="TPR_2"/>
</dbReference>
<dbReference type="InterPro" id="IPR050498">
    <property type="entry name" value="Ycf3"/>
</dbReference>
<dbReference type="Pfam" id="PF07719">
    <property type="entry name" value="TPR_2"/>
    <property type="match status" value="1"/>
</dbReference>
<keyword evidence="2 3" id="KW-0802">TPR repeat</keyword>
<evidence type="ECO:0000256" key="3">
    <source>
        <dbReference type="PROSITE-ProRule" id="PRU00339"/>
    </source>
</evidence>
<dbReference type="RefSeq" id="WP_346580710.1">
    <property type="nucleotide sequence ID" value="NZ_JBDJLH010000001.1"/>
</dbReference>
<dbReference type="Pfam" id="PF13432">
    <property type="entry name" value="TPR_16"/>
    <property type="match status" value="1"/>
</dbReference>
<feature type="repeat" description="TPR" evidence="3">
    <location>
        <begin position="216"/>
        <end position="249"/>
    </location>
</feature>
<comment type="caution">
    <text evidence="4">The sequence shown here is derived from an EMBL/GenBank/DDBJ whole genome shotgun (WGS) entry which is preliminary data.</text>
</comment>
<dbReference type="InterPro" id="IPR011990">
    <property type="entry name" value="TPR-like_helical_dom_sf"/>
</dbReference>
<feature type="repeat" description="TPR" evidence="3">
    <location>
        <begin position="91"/>
        <end position="124"/>
    </location>
</feature>
<gene>
    <name evidence="4" type="ORF">ABE541_04335</name>
</gene>
<evidence type="ECO:0000313" key="5">
    <source>
        <dbReference type="Proteomes" id="UP001409291"/>
    </source>
</evidence>
<dbReference type="SUPFAM" id="SSF48452">
    <property type="entry name" value="TPR-like"/>
    <property type="match status" value="2"/>
</dbReference>
<sequence length="491" mass="56156">MRSVLTMLFFSFLFTVQVYGQSKSVFEKTVDSLNLIGQSEKIIPYLEMQVKNHPENEVLLRLTGYQYLQIGNLVLGEQYYRKALSINPSCARCYLNIGLIYAAKSDFTEALTYLDTAVAIDPMDDRVVDARGTIYHHLKQPEKALVDHVKAIQLNPNNLQAYLNKAEVHFELEDMDASCQDYATAKLLAQQLKVNDPAFFKRIDDALLDFCDNSKASFYYQRGVAFYNLKKFDKALEIYDAGLTKFPNNAMLLSFRGNTHLALKDFKNAALNYDHALVNKEGLMRELKRNPRFAYMSEQDIQSYYNASTASIYYNNAECKVQSDNLDEGLSAINSAITLMSNGSSFEKELYWNRRGYIYLLQHQYKLALADFDQSIQSNEKYALAYVNRAIAQVCLSEKSKQSNIIISSKLPNQPFKMNWVMKSKKDKPNLLNALGDCNKAIELDPNNGFSYYVRGQIKQLLNDVDYCSDLLKAKRMAIQVEDILLVDCLK</sequence>
<proteinExistence type="predicted"/>
<keyword evidence="5" id="KW-1185">Reference proteome</keyword>
<accession>A0ABV0BNV2</accession>
<dbReference type="SMART" id="SM00028">
    <property type="entry name" value="TPR"/>
    <property type="match status" value="8"/>
</dbReference>
<evidence type="ECO:0000256" key="1">
    <source>
        <dbReference type="ARBA" id="ARBA00022737"/>
    </source>
</evidence>
<keyword evidence="1" id="KW-0677">Repeat</keyword>
<dbReference type="InterPro" id="IPR019734">
    <property type="entry name" value="TPR_rpt"/>
</dbReference>
<dbReference type="PANTHER" id="PTHR44858">
    <property type="entry name" value="TETRATRICOPEPTIDE REPEAT PROTEIN 6"/>
    <property type="match status" value="1"/>
</dbReference>